<keyword evidence="6" id="KW-1185">Reference proteome</keyword>
<dbReference type="InterPro" id="IPR051830">
    <property type="entry name" value="NOTCH_homolog"/>
</dbReference>
<proteinExistence type="predicted"/>
<accession>A0A914W221</accession>
<feature type="domain" description="EGF-like" evidence="5">
    <location>
        <begin position="27"/>
        <end position="66"/>
    </location>
</feature>
<evidence type="ECO:0000256" key="3">
    <source>
        <dbReference type="PROSITE-ProRule" id="PRU00076"/>
    </source>
</evidence>
<sequence>MTVTFLLVSAVLVSGHLLPIRSEAITTTDVCAKLQPCKNGGTCRPDNTSELYSCKCPENTTGSMCETLLTCTSQSCPKLSLCYIFNHQIVCKCRLGYVKDADGECEPYYECDAHQPCINGGSCEHRVSLDDERRTDVYWCRCPEHATGANCETLLQCDSASCPANSDCIVQNRKIKCICKGGYIQNDNGECVPKMDCKYVNGTCDVCADPHPCQNDGICERIAGSDDQYRYRTKWA</sequence>
<keyword evidence="1 3" id="KW-0245">EGF-like domain</keyword>
<dbReference type="Pfam" id="PF00008">
    <property type="entry name" value="EGF"/>
    <property type="match status" value="1"/>
</dbReference>
<feature type="domain" description="EGF-like" evidence="5">
    <location>
        <begin position="107"/>
        <end position="152"/>
    </location>
</feature>
<dbReference type="SUPFAM" id="SSF57196">
    <property type="entry name" value="EGF/Laminin"/>
    <property type="match status" value="2"/>
</dbReference>
<evidence type="ECO:0000259" key="5">
    <source>
        <dbReference type="PROSITE" id="PS50026"/>
    </source>
</evidence>
<feature type="disulfide bond" evidence="3">
    <location>
        <begin position="56"/>
        <end position="65"/>
    </location>
</feature>
<dbReference type="WBParaSite" id="PSAMB.scaffold2854size20888.g19383.t1">
    <property type="protein sequence ID" value="PSAMB.scaffold2854size20888.g19383.t1"/>
    <property type="gene ID" value="PSAMB.scaffold2854size20888.g19383"/>
</dbReference>
<evidence type="ECO:0000256" key="1">
    <source>
        <dbReference type="ARBA" id="ARBA00022536"/>
    </source>
</evidence>
<feature type="chain" id="PRO_5037917217" evidence="4">
    <location>
        <begin position="16"/>
        <end position="236"/>
    </location>
</feature>
<reference evidence="7" key="1">
    <citation type="submission" date="2022-11" db="UniProtKB">
        <authorList>
            <consortium name="WormBaseParasite"/>
        </authorList>
    </citation>
    <scope>IDENTIFICATION</scope>
</reference>
<feature type="disulfide bond" evidence="3">
    <location>
        <begin position="142"/>
        <end position="151"/>
    </location>
</feature>
<evidence type="ECO:0000256" key="2">
    <source>
        <dbReference type="ARBA" id="ARBA00023157"/>
    </source>
</evidence>
<dbReference type="SMART" id="SM00181">
    <property type="entry name" value="EGF"/>
    <property type="match status" value="4"/>
</dbReference>
<dbReference type="PANTHER" id="PTHR24033">
    <property type="entry name" value="EGF-LIKE DOMAIN-CONTAINING PROTEIN"/>
    <property type="match status" value="1"/>
</dbReference>
<evidence type="ECO:0000313" key="6">
    <source>
        <dbReference type="Proteomes" id="UP000887566"/>
    </source>
</evidence>
<protein>
    <submittedName>
        <fullName evidence="7">EGF-like domain-containing protein</fullName>
    </submittedName>
</protein>
<organism evidence="6 7">
    <name type="scientific">Plectus sambesii</name>
    <dbReference type="NCBI Taxonomy" id="2011161"/>
    <lineage>
        <taxon>Eukaryota</taxon>
        <taxon>Metazoa</taxon>
        <taxon>Ecdysozoa</taxon>
        <taxon>Nematoda</taxon>
        <taxon>Chromadorea</taxon>
        <taxon>Plectida</taxon>
        <taxon>Plectina</taxon>
        <taxon>Plectoidea</taxon>
        <taxon>Plectidae</taxon>
        <taxon>Plectus</taxon>
    </lineage>
</organism>
<dbReference type="Proteomes" id="UP000887566">
    <property type="component" value="Unplaced"/>
</dbReference>
<dbReference type="Gene3D" id="2.10.25.10">
    <property type="entry name" value="Laminin"/>
    <property type="match status" value="2"/>
</dbReference>
<name>A0A914W221_9BILA</name>
<dbReference type="AlphaFoldDB" id="A0A914W221"/>
<feature type="signal peptide" evidence="4">
    <location>
        <begin position="1"/>
        <end position="15"/>
    </location>
</feature>
<evidence type="ECO:0000256" key="4">
    <source>
        <dbReference type="SAM" id="SignalP"/>
    </source>
</evidence>
<dbReference type="FunFam" id="2.10.25.10:FF:000118">
    <property type="entry name" value="protein delta homolog 2"/>
    <property type="match status" value="1"/>
</dbReference>
<keyword evidence="2 3" id="KW-1015">Disulfide bond</keyword>
<dbReference type="PROSITE" id="PS50026">
    <property type="entry name" value="EGF_3"/>
    <property type="match status" value="2"/>
</dbReference>
<feature type="disulfide bond" evidence="3">
    <location>
        <begin position="37"/>
        <end position="54"/>
    </location>
</feature>
<dbReference type="InterPro" id="IPR000742">
    <property type="entry name" value="EGF"/>
</dbReference>
<keyword evidence="4" id="KW-0732">Signal</keyword>
<comment type="caution">
    <text evidence="3">Lacks conserved residue(s) required for the propagation of feature annotation.</text>
</comment>
<dbReference type="CDD" id="cd00054">
    <property type="entry name" value="EGF_CA"/>
    <property type="match status" value="1"/>
</dbReference>
<evidence type="ECO:0000313" key="7">
    <source>
        <dbReference type="WBParaSite" id="PSAMB.scaffold2854size20888.g19383.t1"/>
    </source>
</evidence>
<dbReference type="PROSITE" id="PS00022">
    <property type="entry name" value="EGF_1"/>
    <property type="match status" value="2"/>
</dbReference>